<sequence length="109" mass="11501">MSALTLLLEGGAAVNGTPTTADPEQVSLLAQAAEVDGVMLRDVTMHVGARELTLPWLYVPYWRILACGVTGTQGGQDAQQQLSAVIQGMRKGQYSSRGADEGLRAVEGE</sequence>
<comment type="caution">
    <text evidence="1">The sequence shown here is derived from an EMBL/GenBank/DDBJ whole genome shotgun (WGS) entry which is preliminary data.</text>
</comment>
<dbReference type="EMBL" id="JBHSOH010000005">
    <property type="protein sequence ID" value="MFC5847647.1"/>
    <property type="molecule type" value="Genomic_DNA"/>
</dbReference>
<keyword evidence="2" id="KW-1185">Reference proteome</keyword>
<accession>A0ABW1DG39</accession>
<proteinExistence type="predicted"/>
<gene>
    <name evidence="1" type="ORF">ACFPQ6_04940</name>
</gene>
<reference evidence="2" key="1">
    <citation type="journal article" date="2019" name="Int. J. Syst. Evol. Microbiol.">
        <title>The Global Catalogue of Microorganisms (GCM) 10K type strain sequencing project: providing services to taxonomists for standard genome sequencing and annotation.</title>
        <authorList>
            <consortium name="The Broad Institute Genomics Platform"/>
            <consortium name="The Broad Institute Genome Sequencing Center for Infectious Disease"/>
            <person name="Wu L."/>
            <person name="Ma J."/>
        </authorList>
    </citation>
    <scope>NUCLEOTIDE SEQUENCE [LARGE SCALE GENOMIC DNA]</scope>
    <source>
        <strain evidence="2">CGMCC 1.15053</strain>
    </source>
</reference>
<name>A0ABW1DG39_9DEIO</name>
<evidence type="ECO:0000313" key="1">
    <source>
        <dbReference type="EMBL" id="MFC5847647.1"/>
    </source>
</evidence>
<protein>
    <submittedName>
        <fullName evidence="1">Uncharacterized protein</fullName>
    </submittedName>
</protein>
<evidence type="ECO:0000313" key="2">
    <source>
        <dbReference type="Proteomes" id="UP001595979"/>
    </source>
</evidence>
<dbReference type="RefSeq" id="WP_380046973.1">
    <property type="nucleotide sequence ID" value="NZ_JBHSOH010000005.1"/>
</dbReference>
<dbReference type="Proteomes" id="UP001595979">
    <property type="component" value="Unassembled WGS sequence"/>
</dbReference>
<organism evidence="1 2">
    <name type="scientific">Deinococcus petrolearius</name>
    <dbReference type="NCBI Taxonomy" id="1751295"/>
    <lineage>
        <taxon>Bacteria</taxon>
        <taxon>Thermotogati</taxon>
        <taxon>Deinococcota</taxon>
        <taxon>Deinococci</taxon>
        <taxon>Deinococcales</taxon>
        <taxon>Deinococcaceae</taxon>
        <taxon>Deinococcus</taxon>
    </lineage>
</organism>